<dbReference type="PANTHER" id="PTHR33269">
    <property type="entry name" value="NADH-UBIQUINONE OXIDOREDUCTASE CHAIN 6"/>
    <property type="match status" value="1"/>
</dbReference>
<dbReference type="AlphaFoldDB" id="F2NHF1"/>
<dbReference type="Pfam" id="PF00499">
    <property type="entry name" value="Oxidored_q3"/>
    <property type="match status" value="1"/>
</dbReference>
<dbReference type="InterPro" id="IPR001457">
    <property type="entry name" value="NADH_UbQ/plastoQ_OxRdtase_su6"/>
</dbReference>
<dbReference type="KEGG" id="dao:Desac_1206"/>
<name>F2NHF1_DESAR</name>
<reference evidence="4" key="2">
    <citation type="submission" date="2011-03" db="EMBL/GenBank/DDBJ databases">
        <title>The complete genome of Desulfobacca acetoxidans DSM 11109.</title>
        <authorList>
            <consortium name="US DOE Joint Genome Institute (JGI-PGF)"/>
            <person name="Lucas S."/>
            <person name="Copeland A."/>
            <person name="Lapidus A."/>
            <person name="Bruce D."/>
            <person name="Goodwin L."/>
            <person name="Pitluck S."/>
            <person name="Peters L."/>
            <person name="Kyrpides N."/>
            <person name="Mavromatis K."/>
            <person name="Ivanova N."/>
            <person name="Ovchinnikova G."/>
            <person name="Teshima H."/>
            <person name="Detter J.C."/>
            <person name="Han C."/>
            <person name="Land M."/>
            <person name="Hauser L."/>
            <person name="Markowitz V."/>
            <person name="Cheng J.-F."/>
            <person name="Hugenholtz P."/>
            <person name="Woyke T."/>
            <person name="Wu D."/>
            <person name="Spring S."/>
            <person name="Schueler E."/>
            <person name="Brambilla E."/>
            <person name="Klenk H.-P."/>
            <person name="Eisen J.A."/>
        </authorList>
    </citation>
    <scope>NUCLEOTIDE SEQUENCE [LARGE SCALE GENOMIC DNA]</scope>
    <source>
        <strain evidence="4">ATCC 700848 / DSM 11109 / ASRB2</strain>
    </source>
</reference>
<dbReference type="OrthoDB" id="5405547at2"/>
<organism evidence="3 4">
    <name type="scientific">Desulfobacca acetoxidans (strain ATCC 700848 / DSM 11109 / ASRB2)</name>
    <dbReference type="NCBI Taxonomy" id="880072"/>
    <lineage>
        <taxon>Bacteria</taxon>
        <taxon>Pseudomonadati</taxon>
        <taxon>Thermodesulfobacteriota</taxon>
        <taxon>Desulfobaccia</taxon>
        <taxon>Desulfobaccales</taxon>
        <taxon>Desulfobaccaceae</taxon>
        <taxon>Desulfobacca</taxon>
    </lineage>
</organism>
<dbReference type="GO" id="GO:0005886">
    <property type="term" value="C:plasma membrane"/>
    <property type="evidence" value="ECO:0007669"/>
    <property type="project" value="UniProtKB-SubCell"/>
</dbReference>
<keyword evidence="2" id="KW-1133">Transmembrane helix</keyword>
<dbReference type="STRING" id="880072.Desac_1206"/>
<protein>
    <recommendedName>
        <fullName evidence="2">NADH-quinone oxidoreductase subunit J</fullName>
        <ecNumber evidence="2">7.1.1.-</ecNumber>
    </recommendedName>
</protein>
<gene>
    <name evidence="3" type="ordered locus">Desac_1206</name>
</gene>
<dbReference type="GO" id="GO:0048038">
    <property type="term" value="F:quinone binding"/>
    <property type="evidence" value="ECO:0007669"/>
    <property type="project" value="UniProtKB-UniRule"/>
</dbReference>
<keyword evidence="2" id="KW-1003">Cell membrane</keyword>
<comment type="function">
    <text evidence="2">NDH-1 shuttles electrons from NADH, via FMN and iron-sulfur (Fe-S) centers, to quinones in the respiratory chain. Couples the redox reaction to proton translocation (for every two electrons transferred, four hydrogen ions are translocated across the cytoplasmic membrane), and thus conserves the redox energy in a proton gradient.</text>
</comment>
<keyword evidence="2" id="KW-0874">Quinone</keyword>
<evidence type="ECO:0000256" key="1">
    <source>
        <dbReference type="ARBA" id="ARBA00005698"/>
    </source>
</evidence>
<reference evidence="3 4" key="1">
    <citation type="journal article" date="2011" name="Stand. Genomic Sci.">
        <title>Complete genome sequence of the acetate-degrading sulfate reducer Desulfobacca acetoxidans type strain (ASRB2).</title>
        <authorList>
            <person name="Goker M."/>
            <person name="Teshima H."/>
            <person name="Lapidus A."/>
            <person name="Nolan M."/>
            <person name="Lucas S."/>
            <person name="Hammon N."/>
            <person name="Deshpande S."/>
            <person name="Cheng J.F."/>
            <person name="Tapia R."/>
            <person name="Han C."/>
            <person name="Goodwin L."/>
            <person name="Pitluck S."/>
            <person name="Huntemann M."/>
            <person name="Liolios K."/>
            <person name="Ivanova N."/>
            <person name="Pagani I."/>
            <person name="Mavromatis K."/>
            <person name="Ovchinikova G."/>
            <person name="Pati A."/>
            <person name="Chen A."/>
            <person name="Palaniappan K."/>
            <person name="Land M."/>
            <person name="Hauser L."/>
            <person name="Brambilla E.M."/>
            <person name="Rohde M."/>
            <person name="Spring S."/>
            <person name="Detter J.C."/>
            <person name="Woyke T."/>
            <person name="Bristow J."/>
            <person name="Eisen J.A."/>
            <person name="Markowitz V."/>
            <person name="Hugenholtz P."/>
            <person name="Kyrpides N.C."/>
            <person name="Klenk H.P."/>
        </authorList>
    </citation>
    <scope>NUCLEOTIDE SEQUENCE [LARGE SCALE GENOMIC DNA]</scope>
    <source>
        <strain evidence="4">ATCC 700848 / DSM 11109 / ASRB2</strain>
    </source>
</reference>
<feature type="transmembrane region" description="Helical" evidence="2">
    <location>
        <begin position="12"/>
        <end position="29"/>
    </location>
</feature>
<keyword evidence="2" id="KW-0812">Transmembrane</keyword>
<comment type="subcellular location">
    <subcellularLocation>
        <location evidence="2">Cell membrane</location>
        <topology evidence="2">Multi-pass membrane protein</topology>
    </subcellularLocation>
</comment>
<dbReference type="RefSeq" id="WP_013706179.1">
    <property type="nucleotide sequence ID" value="NC_015388.1"/>
</dbReference>
<feature type="transmembrane region" description="Helical" evidence="2">
    <location>
        <begin position="93"/>
        <end position="114"/>
    </location>
</feature>
<keyword evidence="2" id="KW-0472">Membrane</keyword>
<dbReference type="Proteomes" id="UP000000483">
    <property type="component" value="Chromosome"/>
</dbReference>
<keyword evidence="4" id="KW-1185">Reference proteome</keyword>
<evidence type="ECO:0000313" key="3">
    <source>
        <dbReference type="EMBL" id="AEB09067.1"/>
    </source>
</evidence>
<proteinExistence type="inferred from homology"/>
<feature type="transmembrane region" description="Helical" evidence="2">
    <location>
        <begin position="36"/>
        <end position="53"/>
    </location>
</feature>
<dbReference type="GO" id="GO:0008137">
    <property type="term" value="F:NADH dehydrogenase (ubiquinone) activity"/>
    <property type="evidence" value="ECO:0007669"/>
    <property type="project" value="UniProtKB-UniRule"/>
</dbReference>
<evidence type="ECO:0000313" key="4">
    <source>
        <dbReference type="Proteomes" id="UP000000483"/>
    </source>
</evidence>
<sequence length="173" mass="18482">MSAIFDLSNLSFLGVLAVTFGGAIIAVGARNIFHNVLGLALSLFGVAGIFVYLNSPFLAMMEILIYVGAICIAICFAIMLSEPLYLPKPPRKPLKIAGAGLGAGVVFLMLSLLIKKTDWIPASVRGDDWSIATIGHYLLTRYALIFEVISLVLLVAMLGAIVNARNGRNRADS</sequence>
<feature type="transmembrane region" description="Helical" evidence="2">
    <location>
        <begin position="59"/>
        <end position="81"/>
    </location>
</feature>
<feature type="transmembrane region" description="Helical" evidence="2">
    <location>
        <begin position="142"/>
        <end position="164"/>
    </location>
</feature>
<keyword evidence="2" id="KW-0520">NAD</keyword>
<evidence type="ECO:0000256" key="2">
    <source>
        <dbReference type="RuleBase" id="RU004429"/>
    </source>
</evidence>
<dbReference type="HOGENOM" id="CLU_085957_2_1_7"/>
<dbReference type="EC" id="7.1.1.-" evidence="2"/>
<dbReference type="eggNOG" id="COG0839">
    <property type="taxonomic scope" value="Bacteria"/>
</dbReference>
<dbReference type="InterPro" id="IPR042106">
    <property type="entry name" value="Nuo/plastoQ_OxRdtase_6_NuoJ"/>
</dbReference>
<comment type="similarity">
    <text evidence="1 2">Belongs to the complex I subunit 6 family.</text>
</comment>
<comment type="catalytic activity">
    <reaction evidence="2">
        <text>a quinone + NADH + 5 H(+)(in) = a quinol + NAD(+) + 4 H(+)(out)</text>
        <dbReference type="Rhea" id="RHEA:57888"/>
        <dbReference type="ChEBI" id="CHEBI:15378"/>
        <dbReference type="ChEBI" id="CHEBI:24646"/>
        <dbReference type="ChEBI" id="CHEBI:57540"/>
        <dbReference type="ChEBI" id="CHEBI:57945"/>
        <dbReference type="ChEBI" id="CHEBI:132124"/>
    </reaction>
</comment>
<accession>F2NHF1</accession>
<dbReference type="EMBL" id="CP002629">
    <property type="protein sequence ID" value="AEB09067.1"/>
    <property type="molecule type" value="Genomic_DNA"/>
</dbReference>
<keyword evidence="3" id="KW-0830">Ubiquinone</keyword>
<dbReference type="Gene3D" id="1.20.120.1200">
    <property type="entry name" value="NADH-ubiquinone/plastoquinone oxidoreductase chain 6, subunit NuoJ"/>
    <property type="match status" value="1"/>
</dbReference>
<dbReference type="PANTHER" id="PTHR33269:SF17">
    <property type="entry name" value="NADH-UBIQUINONE OXIDOREDUCTASE CHAIN 6"/>
    <property type="match status" value="1"/>
</dbReference>